<feature type="binding site" evidence="5">
    <location>
        <position position="222"/>
    </location>
    <ligand>
        <name>ATP</name>
        <dbReference type="ChEBI" id="CHEBI:30616"/>
    </ligand>
</feature>
<dbReference type="PROSITE" id="PS00113">
    <property type="entry name" value="ADENYLATE_KINASE"/>
    <property type="match status" value="1"/>
</dbReference>
<dbReference type="SUPFAM" id="SSF52540">
    <property type="entry name" value="P-loop containing nucleoside triphosphate hydrolases"/>
    <property type="match status" value="1"/>
</dbReference>
<evidence type="ECO:0000259" key="8">
    <source>
        <dbReference type="Pfam" id="PF05191"/>
    </source>
</evidence>
<proteinExistence type="inferred from homology"/>
<evidence type="ECO:0000256" key="6">
    <source>
        <dbReference type="RuleBase" id="RU003330"/>
    </source>
</evidence>
<evidence type="ECO:0000256" key="2">
    <source>
        <dbReference type="ARBA" id="ARBA00022727"/>
    </source>
</evidence>
<sequence>MASAVSSPAADMSSHHEVVPGPILLLGSPGAGKGTQAKELMKLWGIPQISTGDLLRSTAASGTDLGHQVKEIMEKGQLVTDELVNQMVAVRLTLPDCARGFILDGFPRTLAQADWLDAHLAKQTGAAGLPVVAVRIQVDYTQLLRRIAGRRNCPVCGTIYNIYLNPPKVPGICDLEGASLQQRSDDTEECFAGRMETYEKLTAPVIEHYRGQGRFFEVNGDQPVAEVAASIVSSVERLRA</sequence>
<evidence type="ECO:0000313" key="10">
    <source>
        <dbReference type="Proteomes" id="UP001596091"/>
    </source>
</evidence>
<gene>
    <name evidence="5" type="primary">adk</name>
    <name evidence="9" type="ORF">ACFPT7_22875</name>
</gene>
<dbReference type="InterPro" id="IPR033690">
    <property type="entry name" value="Adenylat_kinase_CS"/>
</dbReference>
<evidence type="ECO:0000256" key="5">
    <source>
        <dbReference type="HAMAP-Rule" id="MF_00235"/>
    </source>
</evidence>
<dbReference type="Gene3D" id="3.40.50.300">
    <property type="entry name" value="P-loop containing nucleotide triphosphate hydrolases"/>
    <property type="match status" value="1"/>
</dbReference>
<dbReference type="InterPro" id="IPR007862">
    <property type="entry name" value="Adenylate_kinase_lid-dom"/>
</dbReference>
<reference evidence="10" key="1">
    <citation type="journal article" date="2019" name="Int. J. Syst. Evol. Microbiol.">
        <title>The Global Catalogue of Microorganisms (GCM) 10K type strain sequencing project: providing services to taxonomists for standard genome sequencing and annotation.</title>
        <authorList>
            <consortium name="The Broad Institute Genomics Platform"/>
            <consortium name="The Broad Institute Genome Sequencing Center for Infectious Disease"/>
            <person name="Wu L."/>
            <person name="Ma J."/>
        </authorList>
    </citation>
    <scope>NUCLEOTIDE SEQUENCE [LARGE SCALE GENOMIC DNA]</scope>
    <source>
        <strain evidence="10">JCM 4087</strain>
    </source>
</reference>
<feature type="binding site" evidence="5">
    <location>
        <position position="51"/>
    </location>
    <ligand>
        <name>AMP</name>
        <dbReference type="ChEBI" id="CHEBI:456215"/>
    </ligand>
</feature>
<feature type="binding site" evidence="5">
    <location>
        <position position="56"/>
    </location>
    <ligand>
        <name>AMP</name>
        <dbReference type="ChEBI" id="CHEBI:456215"/>
    </ligand>
</feature>
<feature type="binding site" evidence="5">
    <location>
        <position position="194"/>
    </location>
    <ligand>
        <name>AMP</name>
        <dbReference type="ChEBI" id="CHEBI:456215"/>
    </ligand>
</feature>
<comment type="domain">
    <text evidence="5">Consists of three domains, a large central CORE domain and two small peripheral domains, NMPbind and LID, which undergo movements during catalysis. The LID domain closes over the site of phosphoryl transfer upon ATP binding. Assembling and dissambling the active center during each catalytic cycle provides an effective means to prevent ATP hydrolysis.</text>
</comment>
<dbReference type="PRINTS" id="PR00094">
    <property type="entry name" value="ADENYLTKNASE"/>
</dbReference>
<comment type="similarity">
    <text evidence="5 6">Belongs to the adenylate kinase family.</text>
</comment>
<dbReference type="RefSeq" id="WP_263333374.1">
    <property type="nucleotide sequence ID" value="NZ_JAGSYH010000002.1"/>
</dbReference>
<dbReference type="Pfam" id="PF00406">
    <property type="entry name" value="ADK"/>
    <property type="match status" value="1"/>
</dbReference>
<comment type="subcellular location">
    <subcellularLocation>
        <location evidence="5 7">Cytoplasm</location>
    </subcellularLocation>
</comment>
<feature type="domain" description="Adenylate kinase active site lid" evidence="8">
    <location>
        <begin position="150"/>
        <end position="185"/>
    </location>
</feature>
<evidence type="ECO:0000256" key="7">
    <source>
        <dbReference type="RuleBase" id="RU003331"/>
    </source>
</evidence>
<comment type="caution">
    <text evidence="5">Lacks conserved residue(s) required for the propagation of feature annotation.</text>
</comment>
<dbReference type="CDD" id="cd01428">
    <property type="entry name" value="ADK"/>
    <property type="match status" value="1"/>
</dbReference>
<dbReference type="GO" id="GO:0004017">
    <property type="term" value="F:AMP kinase activity"/>
    <property type="evidence" value="ECO:0007669"/>
    <property type="project" value="UniProtKB-EC"/>
</dbReference>
<comment type="catalytic activity">
    <reaction evidence="5 7">
        <text>AMP + ATP = 2 ADP</text>
        <dbReference type="Rhea" id="RHEA:12973"/>
        <dbReference type="ChEBI" id="CHEBI:30616"/>
        <dbReference type="ChEBI" id="CHEBI:456215"/>
        <dbReference type="ChEBI" id="CHEBI:456216"/>
        <dbReference type="EC" id="2.7.4.3"/>
    </reaction>
</comment>
<keyword evidence="5" id="KW-0963">Cytoplasm</keyword>
<feature type="binding site" evidence="5">
    <location>
        <begin position="77"/>
        <end position="79"/>
    </location>
    <ligand>
        <name>AMP</name>
        <dbReference type="ChEBI" id="CHEBI:456215"/>
    </ligand>
</feature>
<dbReference type="Proteomes" id="UP001596091">
    <property type="component" value="Unassembled WGS sequence"/>
</dbReference>
<keyword evidence="3 5" id="KW-0547">Nucleotide-binding</keyword>
<keyword evidence="5 7" id="KW-0067">ATP-binding</keyword>
<keyword evidence="2 5" id="KW-0545">Nucleotide biosynthesis</keyword>
<dbReference type="NCBIfam" id="NF001381">
    <property type="entry name" value="PRK00279.1-3"/>
    <property type="match status" value="1"/>
</dbReference>
<feature type="binding site" evidence="5">
    <location>
        <position position="183"/>
    </location>
    <ligand>
        <name>AMP</name>
        <dbReference type="ChEBI" id="CHEBI:456215"/>
    </ligand>
</feature>
<accession>A0ABW1EQI8</accession>
<dbReference type="HAMAP" id="MF_00235">
    <property type="entry name" value="Adenylate_kinase_Adk"/>
    <property type="match status" value="1"/>
</dbReference>
<protein>
    <recommendedName>
        <fullName evidence="5 7">Adenylate kinase</fullName>
        <shortName evidence="5">AK</shortName>
        <ecNumber evidence="5 7">2.7.4.3</ecNumber>
    </recommendedName>
    <alternativeName>
        <fullName evidence="5">ATP-AMP transphosphorylase</fullName>
    </alternativeName>
    <alternativeName>
        <fullName evidence="5">ATP:AMP phosphotransferase</fullName>
    </alternativeName>
    <alternativeName>
        <fullName evidence="5">Adenylate monophosphate kinase</fullName>
    </alternativeName>
</protein>
<dbReference type="EMBL" id="JBHSPH010000016">
    <property type="protein sequence ID" value="MFC5865168.1"/>
    <property type="molecule type" value="Genomic_DNA"/>
</dbReference>
<feature type="binding site" evidence="5">
    <location>
        <position position="150"/>
    </location>
    <ligand>
        <name>ATP</name>
        <dbReference type="ChEBI" id="CHEBI:30616"/>
    </ligand>
</feature>
<comment type="subunit">
    <text evidence="5 7">Monomer.</text>
</comment>
<feature type="binding site" evidence="5">
    <location>
        <begin position="159"/>
        <end position="160"/>
    </location>
    <ligand>
        <name>ATP</name>
        <dbReference type="ChEBI" id="CHEBI:30616"/>
    </ligand>
</feature>
<name>A0ABW1EQI8_9BACT</name>
<comment type="pathway">
    <text evidence="5">Purine metabolism; AMP biosynthesis via salvage pathway; AMP from ADP: step 1/1.</text>
</comment>
<organism evidence="9 10">
    <name type="scientific">Acidicapsa dinghuensis</name>
    <dbReference type="NCBI Taxonomy" id="2218256"/>
    <lineage>
        <taxon>Bacteria</taxon>
        <taxon>Pseudomonadati</taxon>
        <taxon>Acidobacteriota</taxon>
        <taxon>Terriglobia</taxon>
        <taxon>Terriglobales</taxon>
        <taxon>Acidobacteriaceae</taxon>
        <taxon>Acidicapsa</taxon>
    </lineage>
</organism>
<keyword evidence="4 5" id="KW-0418">Kinase</keyword>
<keyword evidence="1 5" id="KW-0808">Transferase</keyword>
<dbReference type="Pfam" id="PF05191">
    <property type="entry name" value="ADK_lid"/>
    <property type="match status" value="1"/>
</dbReference>
<feature type="binding site" evidence="5">
    <location>
        <begin position="30"/>
        <end position="35"/>
    </location>
    <ligand>
        <name>ATP</name>
        <dbReference type="ChEBI" id="CHEBI:30616"/>
    </ligand>
</feature>
<dbReference type="InterPro" id="IPR027417">
    <property type="entry name" value="P-loop_NTPase"/>
</dbReference>
<dbReference type="InterPro" id="IPR000850">
    <property type="entry name" value="Adenylat/UMP-CMP_kin"/>
</dbReference>
<feature type="binding site" evidence="5">
    <location>
        <position position="112"/>
    </location>
    <ligand>
        <name>AMP</name>
        <dbReference type="ChEBI" id="CHEBI:456215"/>
    </ligand>
</feature>
<evidence type="ECO:0000256" key="1">
    <source>
        <dbReference type="ARBA" id="ARBA00022679"/>
    </source>
</evidence>
<comment type="function">
    <text evidence="5">Catalyzes the reversible transfer of the terminal phosphate group between ATP and AMP. Plays an important role in cellular energy homeostasis and in adenine nucleotide metabolism.</text>
</comment>
<feature type="region of interest" description="LID" evidence="5">
    <location>
        <begin position="149"/>
        <end position="186"/>
    </location>
</feature>
<evidence type="ECO:0000313" key="9">
    <source>
        <dbReference type="EMBL" id="MFC5865168.1"/>
    </source>
</evidence>
<comment type="caution">
    <text evidence="9">The sequence shown here is derived from an EMBL/GenBank/DDBJ whole genome shotgun (WGS) entry which is preliminary data.</text>
</comment>
<dbReference type="EC" id="2.7.4.3" evidence="5 7"/>
<evidence type="ECO:0000256" key="3">
    <source>
        <dbReference type="ARBA" id="ARBA00022741"/>
    </source>
</evidence>
<dbReference type="PANTHER" id="PTHR23359">
    <property type="entry name" value="NUCLEOTIDE KINASE"/>
    <property type="match status" value="1"/>
</dbReference>
<dbReference type="NCBIfam" id="TIGR01351">
    <property type="entry name" value="adk"/>
    <property type="match status" value="1"/>
</dbReference>
<evidence type="ECO:0000256" key="4">
    <source>
        <dbReference type="ARBA" id="ARBA00022777"/>
    </source>
</evidence>
<feature type="region of interest" description="NMP" evidence="5">
    <location>
        <begin position="50"/>
        <end position="79"/>
    </location>
</feature>
<keyword evidence="10" id="KW-1185">Reference proteome</keyword>
<dbReference type="InterPro" id="IPR006259">
    <property type="entry name" value="Adenyl_kin_sub"/>
</dbReference>
<feature type="binding site" evidence="5">
    <location>
        <begin position="105"/>
        <end position="108"/>
    </location>
    <ligand>
        <name>AMP</name>
        <dbReference type="ChEBI" id="CHEBI:456215"/>
    </ligand>
</feature>